<dbReference type="InterPro" id="IPR026960">
    <property type="entry name" value="RVT-Znf"/>
</dbReference>
<evidence type="ECO:0000313" key="2">
    <source>
        <dbReference type="EMBL" id="MBA4621799.1"/>
    </source>
</evidence>
<feature type="domain" description="Reverse transcriptase zinc-binding" evidence="1">
    <location>
        <begin position="9"/>
        <end position="78"/>
    </location>
</feature>
<evidence type="ECO:0000259" key="1">
    <source>
        <dbReference type="Pfam" id="PF13966"/>
    </source>
</evidence>
<reference evidence="2" key="2">
    <citation type="submission" date="2020-07" db="EMBL/GenBank/DDBJ databases">
        <authorList>
            <person name="Vera ALvarez R."/>
            <person name="Arias-Moreno D.M."/>
            <person name="Jimenez-Jacinto V."/>
            <person name="Jimenez-Bremont J.F."/>
            <person name="Swaminathan K."/>
            <person name="Moose S.P."/>
            <person name="Guerrero-Gonzalez M.L."/>
            <person name="Marino-Ramirez L."/>
            <person name="Landsman D."/>
            <person name="Rodriguez-Kessler M."/>
            <person name="Delgado-Sanchez P."/>
        </authorList>
    </citation>
    <scope>NUCLEOTIDE SEQUENCE</scope>
    <source>
        <tissue evidence="2">Cladode</tissue>
    </source>
</reference>
<proteinExistence type="predicted"/>
<dbReference type="AlphaFoldDB" id="A0A7C8YM67"/>
<dbReference type="Pfam" id="PF13966">
    <property type="entry name" value="zf-RVT"/>
    <property type="match status" value="1"/>
</dbReference>
<accession>A0A7C8YM67</accession>
<reference evidence="2" key="1">
    <citation type="journal article" date="2013" name="J. Plant Res.">
        <title>Effect of fungi and light on seed germination of three Opuntia species from semiarid lands of central Mexico.</title>
        <authorList>
            <person name="Delgado-Sanchez P."/>
            <person name="Jimenez-Bremont J.F."/>
            <person name="Guerrero-Gonzalez Mde L."/>
            <person name="Flores J."/>
        </authorList>
    </citation>
    <scope>NUCLEOTIDE SEQUENCE</scope>
    <source>
        <tissue evidence="2">Cladode</tissue>
    </source>
</reference>
<organism evidence="2">
    <name type="scientific">Opuntia streptacantha</name>
    <name type="common">Prickly pear cactus</name>
    <name type="synonym">Opuntia cardona</name>
    <dbReference type="NCBI Taxonomy" id="393608"/>
    <lineage>
        <taxon>Eukaryota</taxon>
        <taxon>Viridiplantae</taxon>
        <taxon>Streptophyta</taxon>
        <taxon>Embryophyta</taxon>
        <taxon>Tracheophyta</taxon>
        <taxon>Spermatophyta</taxon>
        <taxon>Magnoliopsida</taxon>
        <taxon>eudicotyledons</taxon>
        <taxon>Gunneridae</taxon>
        <taxon>Pentapetalae</taxon>
        <taxon>Caryophyllales</taxon>
        <taxon>Cactineae</taxon>
        <taxon>Cactaceae</taxon>
        <taxon>Opuntioideae</taxon>
        <taxon>Opuntia</taxon>
    </lineage>
</organism>
<dbReference type="EMBL" id="GISG01035345">
    <property type="protein sequence ID" value="MBA4621799.1"/>
    <property type="molecule type" value="Transcribed_RNA"/>
</dbReference>
<sequence length="150" mass="17325">MSRGDSCDSIVCKAWMNLAPPKVEFFMWLALLGKLNTKEVLWRKGILQEDQLHCPFCSAQMETMDHILMTCSVSWAIWTLIATDMHQNISMPVTFRQHFEGWIARKWRHTTMKKFWQSTFFATACKTVCLSTALKSSLIYRSAPDITPVS</sequence>
<name>A0A7C8YM67_OPUST</name>
<protein>
    <recommendedName>
        <fullName evidence="1">Reverse transcriptase zinc-binding domain-containing protein</fullName>
    </recommendedName>
</protein>